<feature type="DNA-binding region" description="H-T-H motif" evidence="2">
    <location>
        <begin position="34"/>
        <end position="53"/>
    </location>
</feature>
<keyword evidence="5" id="KW-1185">Reference proteome</keyword>
<dbReference type="OrthoDB" id="9810250at2"/>
<dbReference type="STRING" id="1732.SAMN02910417_01649"/>
<dbReference type="PANTHER" id="PTHR43479:SF7">
    <property type="entry name" value="TETR-FAMILY TRANSCRIPTIONAL REGULATOR"/>
    <property type="match status" value="1"/>
</dbReference>
<evidence type="ECO:0000313" key="4">
    <source>
        <dbReference type="EMBL" id="SDB21945.1"/>
    </source>
</evidence>
<dbReference type="AlphaFoldDB" id="A0A1G6BMY5"/>
<keyword evidence="1 2" id="KW-0238">DNA-binding</keyword>
<dbReference type="PANTHER" id="PTHR43479">
    <property type="entry name" value="ACREF/ENVCD OPERON REPRESSOR-RELATED"/>
    <property type="match status" value="1"/>
</dbReference>
<organism evidence="4 5">
    <name type="scientific">Eubacterium oxidoreducens</name>
    <dbReference type="NCBI Taxonomy" id="1732"/>
    <lineage>
        <taxon>Bacteria</taxon>
        <taxon>Bacillati</taxon>
        <taxon>Bacillota</taxon>
        <taxon>Clostridia</taxon>
        <taxon>Eubacteriales</taxon>
        <taxon>Eubacteriaceae</taxon>
        <taxon>Eubacterium</taxon>
    </lineage>
</organism>
<dbReference type="RefSeq" id="WP_090173877.1">
    <property type="nucleotide sequence ID" value="NZ_FMXR01000011.1"/>
</dbReference>
<evidence type="ECO:0000256" key="2">
    <source>
        <dbReference type="PROSITE-ProRule" id="PRU00335"/>
    </source>
</evidence>
<proteinExistence type="predicted"/>
<name>A0A1G6BMY5_EUBOX</name>
<dbReference type="SUPFAM" id="SSF46689">
    <property type="entry name" value="Homeodomain-like"/>
    <property type="match status" value="1"/>
</dbReference>
<feature type="domain" description="HTH tetR-type" evidence="3">
    <location>
        <begin position="11"/>
        <end position="71"/>
    </location>
</feature>
<dbReference type="InterPro" id="IPR009057">
    <property type="entry name" value="Homeodomain-like_sf"/>
</dbReference>
<accession>A0A1G6BMY5</accession>
<evidence type="ECO:0000259" key="3">
    <source>
        <dbReference type="PROSITE" id="PS50977"/>
    </source>
</evidence>
<dbReference type="PROSITE" id="PS50977">
    <property type="entry name" value="HTH_TETR_2"/>
    <property type="match status" value="1"/>
</dbReference>
<dbReference type="Proteomes" id="UP000199228">
    <property type="component" value="Unassembled WGS sequence"/>
</dbReference>
<dbReference type="EMBL" id="FMXR01000011">
    <property type="protein sequence ID" value="SDB21945.1"/>
    <property type="molecule type" value="Genomic_DNA"/>
</dbReference>
<dbReference type="InterPro" id="IPR050624">
    <property type="entry name" value="HTH-type_Tx_Regulator"/>
</dbReference>
<dbReference type="InterPro" id="IPR001647">
    <property type="entry name" value="HTH_TetR"/>
</dbReference>
<reference evidence="4 5" key="1">
    <citation type="submission" date="2016-10" db="EMBL/GenBank/DDBJ databases">
        <authorList>
            <person name="de Groot N.N."/>
        </authorList>
    </citation>
    <scope>NUCLEOTIDE SEQUENCE [LARGE SCALE GENOMIC DNA]</scope>
    <source>
        <strain evidence="4 5">DSM 3217</strain>
    </source>
</reference>
<dbReference type="GO" id="GO:0003677">
    <property type="term" value="F:DNA binding"/>
    <property type="evidence" value="ECO:0007669"/>
    <property type="project" value="UniProtKB-UniRule"/>
</dbReference>
<protein>
    <submittedName>
        <fullName evidence="4">Transcriptional regulator, TetR family</fullName>
    </submittedName>
</protein>
<sequence>MTKKSMDKRAVRSRLNIKDTFIDLMQNEKYGNITVTSICNEAQISRSTFYQHYRGIPEVLDEVLKDVFAHVSSFRKSADIKQDTSKSAMPLCEFIRQNPKYQNILTNPELLNQVVNQFLAIEVRPKLGKLEQQMHMSRMQIEAIYVFRFTGCLNVIRQNMNKTDNEWQKIRQAIDQNIASGLVCE</sequence>
<gene>
    <name evidence="4" type="ORF">SAMN02910417_01649</name>
</gene>
<evidence type="ECO:0000256" key="1">
    <source>
        <dbReference type="ARBA" id="ARBA00023125"/>
    </source>
</evidence>
<evidence type="ECO:0000313" key="5">
    <source>
        <dbReference type="Proteomes" id="UP000199228"/>
    </source>
</evidence>
<dbReference type="Gene3D" id="1.10.357.10">
    <property type="entry name" value="Tetracycline Repressor, domain 2"/>
    <property type="match status" value="1"/>
</dbReference>